<keyword evidence="2" id="KW-1185">Reference proteome</keyword>
<dbReference type="EMBL" id="CP014039">
    <property type="protein sequence ID" value="AMG00301.1"/>
    <property type="molecule type" value="Genomic_DNA"/>
</dbReference>
<dbReference type="RefSeq" id="WP_061066225.1">
    <property type="nucleotide sequence ID" value="NZ_CP014039.2"/>
</dbReference>
<name>A0ABM5Y3J7_VIBHA</name>
<evidence type="ECO:0000313" key="2">
    <source>
        <dbReference type="Proteomes" id="UP000067422"/>
    </source>
</evidence>
<proteinExistence type="predicted"/>
<reference evidence="1" key="1">
    <citation type="submission" date="2018-01" db="EMBL/GenBank/DDBJ databases">
        <title>FDA dAtabase for Regulatory Grade micrObial Sequences (FDA-ARGOS): Supporting development and validation of Infectious Disease Dx tests.</title>
        <authorList>
            <person name="Hoffmann M."/>
            <person name="Allard M."/>
            <person name="Evans P."/>
            <person name="Brown E."/>
            <person name="Tallon L."/>
            <person name="Sadzewicz L."/>
            <person name="Sengamalay N."/>
            <person name="Ott S."/>
            <person name="Godinez A."/>
            <person name="Nagaraj S."/>
            <person name="Vyas G."/>
            <person name="Aluvathingal J."/>
            <person name="Nadendla S."/>
            <person name="Geyer C."/>
            <person name="Sichtig H."/>
        </authorList>
    </citation>
    <scope>NUCLEOTIDE SEQUENCE</scope>
    <source>
        <strain evidence="1">FDAARGOS_107</strain>
    </source>
</reference>
<gene>
    <name evidence="1" type="ORF">AL538_21665</name>
</gene>
<evidence type="ECO:0000313" key="1">
    <source>
        <dbReference type="EMBL" id="AMG00301.1"/>
    </source>
</evidence>
<sequence>MKIKFLDQLKDGFRGAPEFSSLFYHAFQVDDLVILFKCPDNIFEGAVYENKIELKNFNINSVNEDHDSIIKLAYVNFSFSRVIFNPIAPVNKQGDLFVRLGIKSIDSHVKTTEQLSDYLEKEYFDFYHDPNPSLDSKRGYHTELMKKFIKRANRQWGEYPESEEMISEKRQYLIDGFYRGYPPIKCKNVKIGKYTFSKYLEGSLKYKGEFSRVYNVIIRDGFCLRIEFWYATQYGYPKKKFLKWIERADETFEKEVLKRLEISPFIDSYLGKNWRIE</sequence>
<accession>A0ABM5Y3J7</accession>
<protein>
    <submittedName>
        <fullName evidence="1">DNAase</fullName>
    </submittedName>
</protein>
<dbReference type="Proteomes" id="UP000067422">
    <property type="component" value="Chromosome 2"/>
</dbReference>
<organism evidence="1 2">
    <name type="scientific">Vibrio harveyi</name>
    <name type="common">Beneckea harveyi</name>
    <dbReference type="NCBI Taxonomy" id="669"/>
    <lineage>
        <taxon>Bacteria</taxon>
        <taxon>Pseudomonadati</taxon>
        <taxon>Pseudomonadota</taxon>
        <taxon>Gammaproteobacteria</taxon>
        <taxon>Vibrionales</taxon>
        <taxon>Vibrionaceae</taxon>
        <taxon>Vibrio</taxon>
    </lineage>
</organism>